<name>A0A0P7KM64_9RHOB</name>
<evidence type="ECO:0000313" key="1">
    <source>
        <dbReference type="EMBL" id="KPN63185.1"/>
    </source>
</evidence>
<sequence length="71" mass="8641">MILVVAILRFLPMVKWHWLVLIVDEKQSGKRHARLMSFCIGFLWDKRILKLFIENKKDMTMKLRRRLLSTK</sequence>
<protein>
    <submittedName>
        <fullName evidence="1">Uncharacterized protein</fullName>
    </submittedName>
</protein>
<accession>A0A0P7KM64</accession>
<dbReference type="AlphaFoldDB" id="A0A0P7KM64"/>
<proteinExistence type="predicted"/>
<keyword evidence="2" id="KW-1185">Reference proteome</keyword>
<gene>
    <name evidence="1" type="ORF">AKJ29_10805</name>
</gene>
<comment type="caution">
    <text evidence="1">The sequence shown here is derived from an EMBL/GenBank/DDBJ whole genome shotgun (WGS) entry which is preliminary data.</text>
</comment>
<evidence type="ECO:0000313" key="2">
    <source>
        <dbReference type="Proteomes" id="UP000050471"/>
    </source>
</evidence>
<organism evidence="1 2">
    <name type="scientific">Aliiroseovarius crassostreae</name>
    <dbReference type="NCBI Taxonomy" id="154981"/>
    <lineage>
        <taxon>Bacteria</taxon>
        <taxon>Pseudomonadati</taxon>
        <taxon>Pseudomonadota</taxon>
        <taxon>Alphaproteobacteria</taxon>
        <taxon>Rhodobacterales</taxon>
        <taxon>Paracoccaceae</taxon>
        <taxon>Aliiroseovarius</taxon>
    </lineage>
</organism>
<dbReference type="Proteomes" id="UP000050471">
    <property type="component" value="Unassembled WGS sequence"/>
</dbReference>
<reference evidence="1 2" key="1">
    <citation type="submission" date="2015-09" db="EMBL/GenBank/DDBJ databases">
        <title>Draft genome sequence of Aliiroseovarius crassostreae CV919-312TSm, the causative agent of Roseovarius Oyster Disease (formerly Juvenile Oyster Disease).</title>
        <authorList>
            <person name="Kessner L."/>
            <person name="Spinard E."/>
            <person name="Nelson D."/>
        </authorList>
    </citation>
    <scope>NUCLEOTIDE SEQUENCE [LARGE SCALE GENOMIC DNA]</scope>
    <source>
        <strain evidence="1 2">CV919-312</strain>
    </source>
</reference>
<dbReference type="EMBL" id="LKBA01000006">
    <property type="protein sequence ID" value="KPN63185.1"/>
    <property type="molecule type" value="Genomic_DNA"/>
</dbReference>